<evidence type="ECO:0000256" key="2">
    <source>
        <dbReference type="ARBA" id="ARBA00005745"/>
    </source>
</evidence>
<evidence type="ECO:0000313" key="10">
    <source>
        <dbReference type="Proteomes" id="UP000198284"/>
    </source>
</evidence>
<evidence type="ECO:0000256" key="1">
    <source>
        <dbReference type="ARBA" id="ARBA00004651"/>
    </source>
</evidence>
<keyword evidence="10" id="KW-1185">Reference proteome</keyword>
<keyword evidence="4 7" id="KW-0812">Transmembrane</keyword>
<evidence type="ECO:0000256" key="6">
    <source>
        <dbReference type="ARBA" id="ARBA00023136"/>
    </source>
</evidence>
<sequence>MEKMLKAIEMFLGRLGFRSSLADFYDELADQLRMNVSIGQFIASKQAAAKRRNQSQSVVFAVMKKRLGIGGGLSDALRGFIPSANLIMIRSGEQVGRLIEGVSSAGLANRSMTKMRNMMLAVLTPALTLFLGLFGVYLMFGFMIVPQFLFIVKLEKMGGSFQIAYFLAEILTKWWYVVVPAFIGFITLVSMSVPRWTGRLRRWMDYIPPYSIYRSYLSAVLLINLSALLRSNVTFRDALTLMSKDATPYMRSHLMRMQKNLAKGGTLAAAMDTGLIPAPLIDYLVSFEASGKLEEVMKRIGFENLERALTAMEIKLRAQAAVIKAVTGVFLAWIFLDTFSFGRVVGAAARSGGL</sequence>
<name>A0A239KWF9_9BURK</name>
<feature type="domain" description="Type II secretion system protein GspF" evidence="8">
    <location>
        <begin position="223"/>
        <end position="336"/>
    </location>
</feature>
<accession>A0A239KWF9</accession>
<dbReference type="InterPro" id="IPR018076">
    <property type="entry name" value="T2SS_GspF_dom"/>
</dbReference>
<dbReference type="Gene3D" id="1.20.81.30">
    <property type="entry name" value="Type II secretion system (T2SS), domain F"/>
    <property type="match status" value="2"/>
</dbReference>
<dbReference type="Proteomes" id="UP000198284">
    <property type="component" value="Unassembled WGS sequence"/>
</dbReference>
<evidence type="ECO:0000256" key="3">
    <source>
        <dbReference type="ARBA" id="ARBA00022475"/>
    </source>
</evidence>
<dbReference type="GO" id="GO:0005886">
    <property type="term" value="C:plasma membrane"/>
    <property type="evidence" value="ECO:0007669"/>
    <property type="project" value="UniProtKB-SubCell"/>
</dbReference>
<dbReference type="OrthoDB" id="7031359at2"/>
<evidence type="ECO:0000256" key="4">
    <source>
        <dbReference type="ARBA" id="ARBA00022692"/>
    </source>
</evidence>
<evidence type="ECO:0000259" key="8">
    <source>
        <dbReference type="Pfam" id="PF00482"/>
    </source>
</evidence>
<dbReference type="PANTHER" id="PTHR30012:SF0">
    <property type="entry name" value="TYPE II SECRETION SYSTEM PROTEIN F-RELATED"/>
    <property type="match status" value="1"/>
</dbReference>
<dbReference type="AlphaFoldDB" id="A0A239KWF9"/>
<gene>
    <name evidence="9" type="ORF">SAMN06265795_117105</name>
</gene>
<dbReference type="EMBL" id="FZOT01000017">
    <property type="protein sequence ID" value="SNT21933.1"/>
    <property type="molecule type" value="Genomic_DNA"/>
</dbReference>
<dbReference type="RefSeq" id="WP_089401095.1">
    <property type="nucleotide sequence ID" value="NZ_FZOT01000017.1"/>
</dbReference>
<comment type="similarity">
    <text evidence="2">Belongs to the GSP F family.</text>
</comment>
<comment type="subcellular location">
    <subcellularLocation>
        <location evidence="1">Cell membrane</location>
        <topology evidence="1">Multi-pass membrane protein</topology>
    </subcellularLocation>
</comment>
<evidence type="ECO:0000256" key="5">
    <source>
        <dbReference type="ARBA" id="ARBA00022989"/>
    </source>
</evidence>
<feature type="transmembrane region" description="Helical" evidence="7">
    <location>
        <begin position="316"/>
        <end position="336"/>
    </location>
</feature>
<evidence type="ECO:0000313" key="9">
    <source>
        <dbReference type="EMBL" id="SNT21933.1"/>
    </source>
</evidence>
<dbReference type="InterPro" id="IPR042094">
    <property type="entry name" value="T2SS_GspF_sf"/>
</dbReference>
<evidence type="ECO:0000256" key="7">
    <source>
        <dbReference type="SAM" id="Phobius"/>
    </source>
</evidence>
<dbReference type="InterPro" id="IPR003004">
    <property type="entry name" value="GspF/PilC"/>
</dbReference>
<keyword evidence="3" id="KW-1003">Cell membrane</keyword>
<organism evidence="9 10">
    <name type="scientific">Noviherbaspirillum humi</name>
    <dbReference type="NCBI Taxonomy" id="1688639"/>
    <lineage>
        <taxon>Bacteria</taxon>
        <taxon>Pseudomonadati</taxon>
        <taxon>Pseudomonadota</taxon>
        <taxon>Betaproteobacteria</taxon>
        <taxon>Burkholderiales</taxon>
        <taxon>Oxalobacteraceae</taxon>
        <taxon>Noviherbaspirillum</taxon>
    </lineage>
</organism>
<keyword evidence="5 7" id="KW-1133">Transmembrane helix</keyword>
<feature type="transmembrane region" description="Helical" evidence="7">
    <location>
        <begin position="120"/>
        <end position="142"/>
    </location>
</feature>
<reference evidence="9 10" key="1">
    <citation type="submission" date="2017-06" db="EMBL/GenBank/DDBJ databases">
        <authorList>
            <person name="Kim H.J."/>
            <person name="Triplett B.A."/>
        </authorList>
    </citation>
    <scope>NUCLEOTIDE SEQUENCE [LARGE SCALE GENOMIC DNA]</scope>
    <source>
        <strain evidence="9 10">U15</strain>
    </source>
</reference>
<dbReference type="PANTHER" id="PTHR30012">
    <property type="entry name" value="GENERAL SECRETION PATHWAY PROTEIN"/>
    <property type="match status" value="1"/>
</dbReference>
<dbReference type="Pfam" id="PF00482">
    <property type="entry name" value="T2SSF"/>
    <property type="match status" value="1"/>
</dbReference>
<protein>
    <submittedName>
        <fullName evidence="9">Type II secretory pathway, component PulF</fullName>
    </submittedName>
</protein>
<feature type="transmembrane region" description="Helical" evidence="7">
    <location>
        <begin position="174"/>
        <end position="193"/>
    </location>
</feature>
<keyword evidence="6 7" id="KW-0472">Membrane</keyword>
<proteinExistence type="inferred from homology"/>